<dbReference type="SUPFAM" id="SSF53187">
    <property type="entry name" value="Zn-dependent exopeptidases"/>
    <property type="match status" value="1"/>
</dbReference>
<dbReference type="CDD" id="cd03880">
    <property type="entry name" value="M28_QC_like"/>
    <property type="match status" value="1"/>
</dbReference>
<accession>K1QJ23</accession>
<evidence type="ECO:0000256" key="5">
    <source>
        <dbReference type="ARBA" id="ARBA00023315"/>
    </source>
</evidence>
<dbReference type="GO" id="GO:0008270">
    <property type="term" value="F:zinc ion binding"/>
    <property type="evidence" value="ECO:0007669"/>
    <property type="project" value="TreeGrafter"/>
</dbReference>
<evidence type="ECO:0000313" key="7">
    <source>
        <dbReference type="EMBL" id="EKC36787.1"/>
    </source>
</evidence>
<dbReference type="EC" id="2.3.2.5" evidence="3"/>
<comment type="catalytic activity">
    <reaction evidence="1">
        <text>N-terminal L-glutaminyl-[peptide] = N-terminal 5-oxo-L-prolyl-[peptide] + NH4(+)</text>
        <dbReference type="Rhea" id="RHEA:23652"/>
        <dbReference type="Rhea" id="RHEA-COMP:11736"/>
        <dbReference type="Rhea" id="RHEA-COMP:11846"/>
        <dbReference type="ChEBI" id="CHEBI:28938"/>
        <dbReference type="ChEBI" id="CHEBI:64722"/>
        <dbReference type="ChEBI" id="CHEBI:87215"/>
        <dbReference type="EC" id="2.3.2.5"/>
    </reaction>
</comment>
<dbReference type="EMBL" id="JH817673">
    <property type="protein sequence ID" value="EKC36787.1"/>
    <property type="molecule type" value="Genomic_DNA"/>
</dbReference>
<evidence type="ECO:0000256" key="1">
    <source>
        <dbReference type="ARBA" id="ARBA00000001"/>
    </source>
</evidence>
<feature type="domain" description="Peptidase M28" evidence="6">
    <location>
        <begin position="83"/>
        <end position="303"/>
    </location>
</feature>
<evidence type="ECO:0000256" key="2">
    <source>
        <dbReference type="ARBA" id="ARBA00006014"/>
    </source>
</evidence>
<organism evidence="7">
    <name type="scientific">Magallana gigas</name>
    <name type="common">Pacific oyster</name>
    <name type="synonym">Crassostrea gigas</name>
    <dbReference type="NCBI Taxonomy" id="29159"/>
    <lineage>
        <taxon>Eukaryota</taxon>
        <taxon>Metazoa</taxon>
        <taxon>Spiralia</taxon>
        <taxon>Lophotrochozoa</taxon>
        <taxon>Mollusca</taxon>
        <taxon>Bivalvia</taxon>
        <taxon>Autobranchia</taxon>
        <taxon>Pteriomorphia</taxon>
        <taxon>Ostreida</taxon>
        <taxon>Ostreoidea</taxon>
        <taxon>Ostreidae</taxon>
        <taxon>Magallana</taxon>
    </lineage>
</organism>
<dbReference type="Pfam" id="PF04389">
    <property type="entry name" value="Peptidase_M28"/>
    <property type="match status" value="1"/>
</dbReference>
<name>K1QJ23_MAGGI</name>
<dbReference type="AlphaFoldDB" id="K1QJ23"/>
<dbReference type="FunCoup" id="K1QJ23">
    <property type="interactions" value="473"/>
</dbReference>
<dbReference type="InterPro" id="IPR037457">
    <property type="entry name" value="M28_QC"/>
</dbReference>
<reference evidence="7" key="1">
    <citation type="journal article" date="2012" name="Nature">
        <title>The oyster genome reveals stress adaptation and complexity of shell formation.</title>
        <authorList>
            <person name="Zhang G."/>
            <person name="Fang X."/>
            <person name="Guo X."/>
            <person name="Li L."/>
            <person name="Luo R."/>
            <person name="Xu F."/>
            <person name="Yang P."/>
            <person name="Zhang L."/>
            <person name="Wang X."/>
            <person name="Qi H."/>
            <person name="Xiong Z."/>
            <person name="Que H."/>
            <person name="Xie Y."/>
            <person name="Holland P.W."/>
            <person name="Paps J."/>
            <person name="Zhu Y."/>
            <person name="Wu F."/>
            <person name="Chen Y."/>
            <person name="Wang J."/>
            <person name="Peng C."/>
            <person name="Meng J."/>
            <person name="Yang L."/>
            <person name="Liu J."/>
            <person name="Wen B."/>
            <person name="Zhang N."/>
            <person name="Huang Z."/>
            <person name="Zhu Q."/>
            <person name="Feng Y."/>
            <person name="Mount A."/>
            <person name="Hedgecock D."/>
            <person name="Xu Z."/>
            <person name="Liu Y."/>
            <person name="Domazet-Loso T."/>
            <person name="Du Y."/>
            <person name="Sun X."/>
            <person name="Zhang S."/>
            <person name="Liu B."/>
            <person name="Cheng P."/>
            <person name="Jiang X."/>
            <person name="Li J."/>
            <person name="Fan D."/>
            <person name="Wang W."/>
            <person name="Fu W."/>
            <person name="Wang T."/>
            <person name="Wang B."/>
            <person name="Zhang J."/>
            <person name="Peng Z."/>
            <person name="Li Y."/>
            <person name="Li N."/>
            <person name="Wang J."/>
            <person name="Chen M."/>
            <person name="He Y."/>
            <person name="Tan F."/>
            <person name="Song X."/>
            <person name="Zheng Q."/>
            <person name="Huang R."/>
            <person name="Yang H."/>
            <person name="Du X."/>
            <person name="Chen L."/>
            <person name="Yang M."/>
            <person name="Gaffney P.M."/>
            <person name="Wang S."/>
            <person name="Luo L."/>
            <person name="She Z."/>
            <person name="Ming Y."/>
            <person name="Huang W."/>
            <person name="Zhang S."/>
            <person name="Huang B."/>
            <person name="Zhang Y."/>
            <person name="Qu T."/>
            <person name="Ni P."/>
            <person name="Miao G."/>
            <person name="Wang J."/>
            <person name="Wang Q."/>
            <person name="Steinberg C.E."/>
            <person name="Wang H."/>
            <person name="Li N."/>
            <person name="Qian L."/>
            <person name="Zhang G."/>
            <person name="Li Y."/>
            <person name="Yang H."/>
            <person name="Liu X."/>
            <person name="Wang J."/>
            <person name="Yin Y."/>
            <person name="Wang J."/>
        </authorList>
    </citation>
    <scope>NUCLEOTIDE SEQUENCE [LARGE SCALE GENOMIC DNA]</scope>
    <source>
        <strain evidence="7">05x7-T-G4-1.051#20</strain>
    </source>
</reference>
<sequence>MIGVKGIVLLLCTACAIAKSKSDRARSARWISGKALRTIVEEYSDLTEFKELYLVNFLRALNWHIEEDVFQDDTPWGRKTFVNIIATQDPRKPKKMVLASHYDSKNITDRNGREFIGATDSAVPCAILLDLAIQLNCLFEKAQGEKARDITPQIVFFDGEEAYNTWSATDSIYGARHLAQKWEQENKLQDIDIFVLLDLIGTSDVQFHNFFPQTSNAFELLARKEQHLKKDKLLSDNNRILFNTHPYYGGGIEDDHIPFLHRNVPILHLISAPFPSVWHRMSDDAAHIDYHTTEDFNKVFRVFVASYLHLDALHTQCRRKK</sequence>
<dbReference type="InterPro" id="IPR007484">
    <property type="entry name" value="Peptidase_M28"/>
</dbReference>
<protein>
    <recommendedName>
        <fullName evidence="3">glutaminyl-peptide cyclotransferase</fullName>
        <ecNumber evidence="3">2.3.2.5</ecNumber>
    </recommendedName>
</protein>
<keyword evidence="5" id="KW-0012">Acyltransferase</keyword>
<proteinExistence type="inferred from homology"/>
<dbReference type="PANTHER" id="PTHR12283">
    <property type="entry name" value="GLUTAMINYL-PEPTIDE CYCLOTRANSFERASE"/>
    <property type="match status" value="1"/>
</dbReference>
<evidence type="ECO:0000256" key="3">
    <source>
        <dbReference type="ARBA" id="ARBA00012012"/>
    </source>
</evidence>
<dbReference type="PANTHER" id="PTHR12283:SF6">
    <property type="entry name" value="GLUTAMINYL-PEPTIDE CYCLOTRANSFERASE-RELATED"/>
    <property type="match status" value="1"/>
</dbReference>
<evidence type="ECO:0000256" key="4">
    <source>
        <dbReference type="ARBA" id="ARBA00022679"/>
    </source>
</evidence>
<dbReference type="Gene3D" id="3.40.630.10">
    <property type="entry name" value="Zn peptidases"/>
    <property type="match status" value="1"/>
</dbReference>
<dbReference type="GO" id="GO:0016603">
    <property type="term" value="F:glutaminyl-peptide cyclotransferase activity"/>
    <property type="evidence" value="ECO:0007669"/>
    <property type="project" value="UniProtKB-EC"/>
</dbReference>
<keyword evidence="4 7" id="KW-0808">Transferase</keyword>
<dbReference type="InterPro" id="IPR040234">
    <property type="entry name" value="QC/QCL"/>
</dbReference>
<evidence type="ECO:0000259" key="6">
    <source>
        <dbReference type="Pfam" id="PF04389"/>
    </source>
</evidence>
<gene>
    <name evidence="7" type="ORF">CGI_10019447</name>
</gene>
<comment type="similarity">
    <text evidence="2">Belongs to the glutaminyl-peptide cyclotransferase family.</text>
</comment>
<dbReference type="InParanoid" id="K1QJ23"/>
<dbReference type="HOGENOM" id="CLU_045003_1_2_1"/>